<keyword evidence="4" id="KW-1185">Reference proteome</keyword>
<dbReference type="EMBL" id="JAGTJR010000002">
    <property type="protein sequence ID" value="KAH7063273.1"/>
    <property type="molecule type" value="Genomic_DNA"/>
</dbReference>
<reference evidence="3 4" key="1">
    <citation type="journal article" date="2021" name="Nat. Commun.">
        <title>Genetic determinants of endophytism in the Arabidopsis root mycobiome.</title>
        <authorList>
            <person name="Mesny F."/>
            <person name="Miyauchi S."/>
            <person name="Thiergart T."/>
            <person name="Pickel B."/>
            <person name="Atanasova L."/>
            <person name="Karlsson M."/>
            <person name="Huettel B."/>
            <person name="Barry K.W."/>
            <person name="Haridas S."/>
            <person name="Chen C."/>
            <person name="Bauer D."/>
            <person name="Andreopoulos W."/>
            <person name="Pangilinan J."/>
            <person name="LaButti K."/>
            <person name="Riley R."/>
            <person name="Lipzen A."/>
            <person name="Clum A."/>
            <person name="Drula E."/>
            <person name="Henrissat B."/>
            <person name="Kohler A."/>
            <person name="Grigoriev I.V."/>
            <person name="Martin F.M."/>
            <person name="Hacquard S."/>
        </authorList>
    </citation>
    <scope>NUCLEOTIDE SEQUENCE [LARGE SCALE GENOMIC DNA]</scope>
    <source>
        <strain evidence="3 4">MPI-SDFR-AT-0080</strain>
    </source>
</reference>
<feature type="compositionally biased region" description="Basic residues" evidence="1">
    <location>
        <begin position="107"/>
        <end position="116"/>
    </location>
</feature>
<protein>
    <submittedName>
        <fullName evidence="3">Uncharacterized protein</fullName>
    </submittedName>
</protein>
<sequence>MPPATATTTTTTTTSNPLRPTLPTHLLSGRSHGPDAGRRITSSSAHRAAPSDHSFDAYHDDDDDGIPLMPLSRVQSVWQASPGPPPPAYSEFAHDGGGDDHTNNKSNKGKGRGSRGRRVYRYVSHGIGGAGNFRKCSFHIQFCFFAHSFLSFFFFSPLSLSVS</sequence>
<keyword evidence="2" id="KW-0812">Transmembrane</keyword>
<feature type="compositionally biased region" description="Low complexity" evidence="1">
    <location>
        <begin position="1"/>
        <end position="24"/>
    </location>
</feature>
<keyword evidence="2" id="KW-0472">Membrane</keyword>
<comment type="caution">
    <text evidence="3">The sequence shown here is derived from an EMBL/GenBank/DDBJ whole genome shotgun (WGS) entry which is preliminary data.</text>
</comment>
<name>A0ABQ8GS10_9PEZI</name>
<evidence type="ECO:0000256" key="1">
    <source>
        <dbReference type="SAM" id="MobiDB-lite"/>
    </source>
</evidence>
<feature type="transmembrane region" description="Helical" evidence="2">
    <location>
        <begin position="142"/>
        <end position="160"/>
    </location>
</feature>
<dbReference type="Proteomes" id="UP000774617">
    <property type="component" value="Unassembled WGS sequence"/>
</dbReference>
<evidence type="ECO:0000256" key="2">
    <source>
        <dbReference type="SAM" id="Phobius"/>
    </source>
</evidence>
<evidence type="ECO:0000313" key="3">
    <source>
        <dbReference type="EMBL" id="KAH7063273.1"/>
    </source>
</evidence>
<accession>A0ABQ8GS10</accession>
<gene>
    <name evidence="3" type="ORF">B0J12DRAFT_164645</name>
</gene>
<organism evidence="3 4">
    <name type="scientific">Macrophomina phaseolina</name>
    <dbReference type="NCBI Taxonomy" id="35725"/>
    <lineage>
        <taxon>Eukaryota</taxon>
        <taxon>Fungi</taxon>
        <taxon>Dikarya</taxon>
        <taxon>Ascomycota</taxon>
        <taxon>Pezizomycotina</taxon>
        <taxon>Dothideomycetes</taxon>
        <taxon>Dothideomycetes incertae sedis</taxon>
        <taxon>Botryosphaeriales</taxon>
        <taxon>Botryosphaeriaceae</taxon>
        <taxon>Macrophomina</taxon>
    </lineage>
</organism>
<proteinExistence type="predicted"/>
<feature type="region of interest" description="Disordered" evidence="1">
    <location>
        <begin position="1"/>
        <end position="116"/>
    </location>
</feature>
<keyword evidence="2" id="KW-1133">Transmembrane helix</keyword>
<evidence type="ECO:0000313" key="4">
    <source>
        <dbReference type="Proteomes" id="UP000774617"/>
    </source>
</evidence>
<feature type="compositionally biased region" description="Basic and acidic residues" evidence="1">
    <location>
        <begin position="92"/>
        <end position="103"/>
    </location>
</feature>
<feature type="compositionally biased region" description="Basic and acidic residues" evidence="1">
    <location>
        <begin position="49"/>
        <end position="58"/>
    </location>
</feature>